<evidence type="ECO:0000313" key="3">
    <source>
        <dbReference type="Proteomes" id="UP001356170"/>
    </source>
</evidence>
<reference evidence="2 3" key="1">
    <citation type="submission" date="2024-01" db="EMBL/GenBank/DDBJ databases">
        <title>Novel species of the genus Luteimonas isolated from rivers.</title>
        <authorList>
            <person name="Lu H."/>
        </authorList>
    </citation>
    <scope>NUCLEOTIDE SEQUENCE [LARGE SCALE GENOMIC DNA]</scope>
    <source>
        <strain evidence="2 3">FXH3W</strain>
    </source>
</reference>
<dbReference type="Proteomes" id="UP001356170">
    <property type="component" value="Unassembled WGS sequence"/>
</dbReference>
<organism evidence="2 3">
    <name type="scientific">Aquilutibacter rugosus</name>
    <dbReference type="NCBI Taxonomy" id="3115820"/>
    <lineage>
        <taxon>Bacteria</taxon>
        <taxon>Pseudomonadati</taxon>
        <taxon>Pseudomonadota</taxon>
        <taxon>Gammaproteobacteria</taxon>
        <taxon>Lysobacterales</taxon>
        <taxon>Lysobacteraceae</taxon>
        <taxon>Aquilutibacter</taxon>
    </lineage>
</organism>
<proteinExistence type="predicted"/>
<name>A0ABU7UX84_9GAMM</name>
<keyword evidence="1" id="KW-0472">Membrane</keyword>
<feature type="transmembrane region" description="Helical" evidence="1">
    <location>
        <begin position="42"/>
        <end position="68"/>
    </location>
</feature>
<protein>
    <recommendedName>
        <fullName evidence="4">SdpI/YhfL protein family protein</fullName>
    </recommendedName>
</protein>
<accession>A0ABU7UX84</accession>
<keyword evidence="1" id="KW-1133">Transmembrane helix</keyword>
<keyword evidence="1" id="KW-0812">Transmembrane</keyword>
<evidence type="ECO:0000256" key="1">
    <source>
        <dbReference type="SAM" id="Phobius"/>
    </source>
</evidence>
<dbReference type="RefSeq" id="WP_331703246.1">
    <property type="nucleotide sequence ID" value="NZ_JAZHBO010000001.1"/>
</dbReference>
<keyword evidence="3" id="KW-1185">Reference proteome</keyword>
<sequence length="120" mass="13455">MTAALAVIILMRFISDMAAIKRLSQRSGLSRLQARAMFRAEIYNTMAANKITALAFLAALGYGIWLFLHTTGPDRVLMPILTIILAMEFGRYLTRKEADAHIEQRLAQRQSAPTESMPNE</sequence>
<comment type="caution">
    <text evidence="2">The sequence shown here is derived from an EMBL/GenBank/DDBJ whole genome shotgun (WGS) entry which is preliminary data.</text>
</comment>
<evidence type="ECO:0008006" key="4">
    <source>
        <dbReference type="Google" id="ProtNLM"/>
    </source>
</evidence>
<evidence type="ECO:0000313" key="2">
    <source>
        <dbReference type="EMBL" id="MEF2155131.1"/>
    </source>
</evidence>
<dbReference type="EMBL" id="JAZHBO010000001">
    <property type="protein sequence ID" value="MEF2155131.1"/>
    <property type="molecule type" value="Genomic_DNA"/>
</dbReference>
<gene>
    <name evidence="2" type="ORF">V3390_02640</name>
</gene>